<dbReference type="SUPFAM" id="SSF54171">
    <property type="entry name" value="DNA-binding domain"/>
    <property type="match status" value="1"/>
</dbReference>
<evidence type="ECO:0000313" key="3">
    <source>
        <dbReference type="Proteomes" id="UP000183920"/>
    </source>
</evidence>
<feature type="domain" description="HNH nuclease" evidence="1">
    <location>
        <begin position="60"/>
        <end position="103"/>
    </location>
</feature>
<dbReference type="Pfam" id="PF13392">
    <property type="entry name" value="HNH_3"/>
    <property type="match status" value="1"/>
</dbReference>
<dbReference type="RefSeq" id="WP_072063451.1">
    <property type="nucleotide sequence ID" value="NZ_CVRY01000002.1"/>
</dbReference>
<dbReference type="EMBL" id="CVRY01000002">
    <property type="protein sequence ID" value="CRL61220.1"/>
    <property type="molecule type" value="Genomic_DNA"/>
</dbReference>
<proteinExistence type="predicted"/>
<evidence type="ECO:0000259" key="1">
    <source>
        <dbReference type="Pfam" id="PF13392"/>
    </source>
</evidence>
<sequence length="167" mass="19052">MAVRTHEVLTRERLMEVLDYNPDTGVFIWKQKLSNRGAVGKKAGAISYGYNVINIDKVRYFAHRLAWLYVHGCWPEKEIDHIDRNRCNNAISNLRDVSRTVNALNNGLRHDGTSGLKGVTWCQERNKWQAQINLSGKNLTLGRYDSIDEAAIAYKAANMVSDFLLNK</sequence>
<dbReference type="InterPro" id="IPR044925">
    <property type="entry name" value="His-Me_finger_sf"/>
</dbReference>
<name>A0A0G4Q605_9GAMM</name>
<accession>A0A0G4Q605</accession>
<dbReference type="SUPFAM" id="SSF54060">
    <property type="entry name" value="His-Me finger endonucleases"/>
    <property type="match status" value="1"/>
</dbReference>
<dbReference type="InterPro" id="IPR036955">
    <property type="entry name" value="AP2/ERF_dom_sf"/>
</dbReference>
<dbReference type="Proteomes" id="UP000183920">
    <property type="component" value="Unassembled WGS sequence"/>
</dbReference>
<protein>
    <submittedName>
        <fullName evidence="2">AP2 domain protein</fullName>
    </submittedName>
</protein>
<reference evidence="3" key="1">
    <citation type="submission" date="2015-06" db="EMBL/GenBank/DDBJ databases">
        <authorList>
            <person name="Urmite Genomes"/>
        </authorList>
    </citation>
    <scope>NUCLEOTIDE SEQUENCE [LARGE SCALE GENOMIC DNA]</scope>
    <source>
        <strain evidence="3">CSUR P1867</strain>
    </source>
</reference>
<gene>
    <name evidence="2" type="ORF">BN1804_01368</name>
</gene>
<dbReference type="InterPro" id="IPR016177">
    <property type="entry name" value="DNA-bd_dom_sf"/>
</dbReference>
<dbReference type="InterPro" id="IPR003615">
    <property type="entry name" value="HNH_nuc"/>
</dbReference>
<dbReference type="GO" id="GO:0003677">
    <property type="term" value="F:DNA binding"/>
    <property type="evidence" value="ECO:0007669"/>
    <property type="project" value="InterPro"/>
</dbReference>
<dbReference type="Gene3D" id="3.30.730.10">
    <property type="entry name" value="AP2/ERF domain"/>
    <property type="match status" value="1"/>
</dbReference>
<organism evidence="2 3">
    <name type="scientific">Proteus penneri</name>
    <dbReference type="NCBI Taxonomy" id="102862"/>
    <lineage>
        <taxon>Bacteria</taxon>
        <taxon>Pseudomonadati</taxon>
        <taxon>Pseudomonadota</taxon>
        <taxon>Gammaproteobacteria</taxon>
        <taxon>Enterobacterales</taxon>
        <taxon>Morganellaceae</taxon>
        <taxon>Proteus</taxon>
    </lineage>
</organism>
<evidence type="ECO:0000313" key="2">
    <source>
        <dbReference type="EMBL" id="CRL61220.1"/>
    </source>
</evidence>
<dbReference type="Gene3D" id="3.90.75.20">
    <property type="match status" value="1"/>
</dbReference>
<dbReference type="GO" id="GO:0003700">
    <property type="term" value="F:DNA-binding transcription factor activity"/>
    <property type="evidence" value="ECO:0007669"/>
    <property type="project" value="InterPro"/>
</dbReference>
<dbReference type="AlphaFoldDB" id="A0A0G4Q605"/>